<dbReference type="Pfam" id="PF01381">
    <property type="entry name" value="HTH_3"/>
    <property type="match status" value="1"/>
</dbReference>
<evidence type="ECO:0000259" key="4">
    <source>
        <dbReference type="PROSITE" id="PS50943"/>
    </source>
</evidence>
<dbReference type="Gene3D" id="1.10.260.40">
    <property type="entry name" value="lambda repressor-like DNA-binding domains"/>
    <property type="match status" value="1"/>
</dbReference>
<dbReference type="SUPFAM" id="SSF50118">
    <property type="entry name" value="Cell growth inhibitor/plasmid maintenance toxic component"/>
    <property type="match status" value="1"/>
</dbReference>
<dbReference type="Proteomes" id="UP000501558">
    <property type="component" value="Chromosome"/>
</dbReference>
<accession>A0AAE6YNR5</accession>
<dbReference type="PANTHER" id="PTHR46558:SF4">
    <property type="entry name" value="DNA-BIDING PHAGE PROTEIN"/>
    <property type="match status" value="1"/>
</dbReference>
<sequence>MKKLMFAKNLKYLRQKYNMEQLDLSQQLGRKSSSSISEWEKGKYTPKANILSDISEIFHVSLSDLMTTDLSLSTNYAISSNHIIKQDSIKVMESVDYQITKPYEKQFNEWNKDKQHINNNKKIIYFKEGDIWWVSLGINIGVEIDGKKNHFERPVIILKRVNYHSAIIIPLTSTIRENDDRFVNYEIDGIKKSANISQIRMIDTKRFRRKAKIKLPIDNFREIKSRLKKYL</sequence>
<dbReference type="InterPro" id="IPR011067">
    <property type="entry name" value="Plasmid_toxin/cell-grow_inhib"/>
</dbReference>
<name>A0AAE6YNR5_9LACT</name>
<evidence type="ECO:0000256" key="1">
    <source>
        <dbReference type="ARBA" id="ARBA00007521"/>
    </source>
</evidence>
<dbReference type="AlphaFoldDB" id="A0AAE6YNR5"/>
<dbReference type="InterPro" id="IPR001387">
    <property type="entry name" value="Cro/C1-type_HTH"/>
</dbReference>
<dbReference type="PANTHER" id="PTHR46558">
    <property type="entry name" value="TRACRIPTIONAL REGULATORY PROTEIN-RELATED-RELATED"/>
    <property type="match status" value="1"/>
</dbReference>
<dbReference type="GO" id="GO:0003677">
    <property type="term" value="F:DNA binding"/>
    <property type="evidence" value="ECO:0007669"/>
    <property type="project" value="UniProtKB-KW"/>
</dbReference>
<evidence type="ECO:0000313" key="6">
    <source>
        <dbReference type="Proteomes" id="UP000501558"/>
    </source>
</evidence>
<dbReference type="PROSITE" id="PS50943">
    <property type="entry name" value="HTH_CROC1"/>
    <property type="match status" value="1"/>
</dbReference>
<keyword evidence="6" id="KW-1185">Reference proteome</keyword>
<evidence type="ECO:0000313" key="5">
    <source>
        <dbReference type="EMBL" id="QIW59351.1"/>
    </source>
</evidence>
<dbReference type="CDD" id="cd00093">
    <property type="entry name" value="HTH_XRE"/>
    <property type="match status" value="1"/>
</dbReference>
<dbReference type="SMART" id="SM00530">
    <property type="entry name" value="HTH_XRE"/>
    <property type="match status" value="1"/>
</dbReference>
<comment type="similarity">
    <text evidence="1">Belongs to the PemK/MazF family.</text>
</comment>
<proteinExistence type="inferred from homology"/>
<evidence type="ECO:0000256" key="3">
    <source>
        <dbReference type="ARBA" id="ARBA00023125"/>
    </source>
</evidence>
<feature type="domain" description="HTH cro/C1-type" evidence="4">
    <location>
        <begin position="10"/>
        <end position="65"/>
    </location>
</feature>
<keyword evidence="2" id="KW-1277">Toxin-antitoxin system</keyword>
<keyword evidence="3" id="KW-0238">DNA-binding</keyword>
<dbReference type="EMBL" id="CP047628">
    <property type="protein sequence ID" value="QIW59351.1"/>
    <property type="molecule type" value="Genomic_DNA"/>
</dbReference>
<dbReference type="SUPFAM" id="SSF47413">
    <property type="entry name" value="lambda repressor-like DNA-binding domains"/>
    <property type="match status" value="1"/>
</dbReference>
<organism evidence="5 6">
    <name type="scientific">Pseudolactococcus raffinolactis</name>
    <dbReference type="NCBI Taxonomy" id="1366"/>
    <lineage>
        <taxon>Bacteria</taxon>
        <taxon>Bacillati</taxon>
        <taxon>Bacillota</taxon>
        <taxon>Bacilli</taxon>
        <taxon>Lactobacillales</taxon>
        <taxon>Streptococcaceae</taxon>
        <taxon>Pseudolactococcus</taxon>
    </lineage>
</organism>
<reference evidence="5 6" key="1">
    <citation type="submission" date="2019-12" db="EMBL/GenBank/DDBJ databases">
        <title>Whole genome sequences of Lactococcus raffinolactis strains isolated from sewage.</title>
        <authorList>
            <person name="Ybazeta G."/>
            <person name="Ross M."/>
            <person name="Brabant-Kirwan D."/>
            <person name="Saleh M."/>
            <person name="Dillon J.A."/>
            <person name="Splinter K."/>
            <person name="Nokhbeh R."/>
        </authorList>
    </citation>
    <scope>NUCLEOTIDE SEQUENCE [LARGE SCALE GENOMIC DNA]</scope>
    <source>
        <strain evidence="5 6">Lr_19_14</strain>
    </source>
</reference>
<protein>
    <submittedName>
        <fullName evidence="5">Helix-turn-helix domain-containing protein</fullName>
    </submittedName>
</protein>
<evidence type="ECO:0000256" key="2">
    <source>
        <dbReference type="ARBA" id="ARBA00022649"/>
    </source>
</evidence>
<dbReference type="InterPro" id="IPR010982">
    <property type="entry name" value="Lambda_DNA-bd_dom_sf"/>
</dbReference>
<dbReference type="Gene3D" id="2.30.30.110">
    <property type="match status" value="1"/>
</dbReference>
<dbReference type="RefSeq" id="WP_157738492.1">
    <property type="nucleotide sequence ID" value="NZ_CP023392.1"/>
</dbReference>
<dbReference type="InterPro" id="IPR003477">
    <property type="entry name" value="PemK-like"/>
</dbReference>
<gene>
    <name evidence="5" type="ORF">GU334_10745</name>
</gene>
<dbReference type="Pfam" id="PF02452">
    <property type="entry name" value="PemK_toxin"/>
    <property type="match status" value="1"/>
</dbReference>